<dbReference type="Pfam" id="PF13181">
    <property type="entry name" value="TPR_8"/>
    <property type="match status" value="1"/>
</dbReference>
<name>A0A1G4MGS6_LACFM</name>
<feature type="repeat" description="TPR" evidence="1">
    <location>
        <begin position="256"/>
        <end position="289"/>
    </location>
</feature>
<evidence type="ECO:0000313" key="4">
    <source>
        <dbReference type="Proteomes" id="UP000190831"/>
    </source>
</evidence>
<feature type="compositionally biased region" description="Basic and acidic residues" evidence="2">
    <location>
        <begin position="23"/>
        <end position="44"/>
    </location>
</feature>
<organism evidence="3 4">
    <name type="scientific">Lachancea fermentati</name>
    <name type="common">Zygosaccharomyces fermentati</name>
    <dbReference type="NCBI Taxonomy" id="4955"/>
    <lineage>
        <taxon>Eukaryota</taxon>
        <taxon>Fungi</taxon>
        <taxon>Dikarya</taxon>
        <taxon>Ascomycota</taxon>
        <taxon>Saccharomycotina</taxon>
        <taxon>Saccharomycetes</taxon>
        <taxon>Saccharomycetales</taxon>
        <taxon>Saccharomycetaceae</taxon>
        <taxon>Lachancea</taxon>
    </lineage>
</organism>
<dbReference type="Proteomes" id="UP000190831">
    <property type="component" value="Chromosome G"/>
</dbReference>
<proteinExistence type="predicted"/>
<feature type="region of interest" description="Disordered" evidence="2">
    <location>
        <begin position="1"/>
        <end position="62"/>
    </location>
</feature>
<sequence>MAQTDKDGISNNEDEEQFYENLDELRELIGDDHSGKRNDAKESNLADEFSDMEGHEDDMIDEELTALEGKEFSEGTGGMGGHDEFAYRDDDDLLAEFSDYGDFSDDEYDEQDFMDAIREANNFKVKRKGRNKKKATGKVTTPKMRKDRIVDPEVAQLLSEANEAFVRTDIQVAEQLYNEVIKKDVKNFAAYKTLGDIYQLQERYNDCCNSWFLAAHLNSSDWEFWKVVATLSADLGHIRQAIYCYTRAIRMNNEEWECIYNRSILYKKTGQLGRALEGFQKLYSNDPYDANILRELAVLYVEYNRINEAIALYVKVFEANIERRNAIVAASENAVESSEDEQDDSEGESDQDYEEDDDEVQYYSNASMKKTLRKYRCIKFDWSSLNILAELFLKQAGENSGIKTIKRCARWIQHREMQTFWDDISDDSEFDKRRFRNSRYDALSVEEKEKSYILPIDIRIRLGLLRLNNKHVLEAMNHFQFLYDEVFVDIADLYFEVAVALTKAEKYQEAIEFFTPLLNLDDYRTIDVYKPLSKCYKEVEDYSKARQAFEKLVQLKPEDLETKLTLAEINYHLGNHDTFNKLLLEVVETRKQQASESRAKLTDDHLQSSESMNDSIRVEKGKPLLEDIHTKKASVKKKRTPQDAEKEKRDRERRITAKVLDKYNKLKIYKEGMEAGEENQTTLWIDTASDLIDVFSSVKNFFVKSRSKKFVGIIKRTRKFNKVIDYKIERLSKLSEGDNLLDGLPLMEERVILTSATELRGLTYDQWFELFMELALTITKLQSVEDGLSIIETAQEVNVFVQDPGRVKMMKFVKLAIVLQMEDEGELVDNLRGILNQFQFNRKVLHNFMYCVTRGQMSLDVLSSTVQQKFFLRQLKAYDSVRYEQHIAGQASVTNKKVFNPDGEISPYLYYIYAVLLYSSKGFLLALQYLRRLKPHLSEDPMLNFLMGLAHLHRSMQRLTASRHFQILQGLRYLYQYYDIRSKKYTAKEKQEADYNIGRAFHLLGLFSLAIKYYRRVLHEYSDVMLKKHAAYNSILIYNESGNSELANSLMEKYLSI</sequence>
<evidence type="ECO:0000256" key="1">
    <source>
        <dbReference type="PROSITE-ProRule" id="PRU00339"/>
    </source>
</evidence>
<dbReference type="Pfam" id="PF13174">
    <property type="entry name" value="TPR_6"/>
    <property type="match status" value="1"/>
</dbReference>
<dbReference type="PANTHER" id="PTHR23082">
    <property type="entry name" value="TRANSCRIPTION INITIATION FACTOR IIIC TFIIIC , POLYPEPTIDE 3-RELATED"/>
    <property type="match status" value="1"/>
</dbReference>
<dbReference type="SUPFAM" id="SSF48452">
    <property type="entry name" value="TPR-like"/>
    <property type="match status" value="2"/>
</dbReference>
<dbReference type="InterPro" id="IPR039340">
    <property type="entry name" value="Tfc4/TFIIIC-102/Sfc4"/>
</dbReference>
<dbReference type="InterPro" id="IPR019734">
    <property type="entry name" value="TPR_rpt"/>
</dbReference>
<dbReference type="OrthoDB" id="9991317at2759"/>
<evidence type="ECO:0000313" key="3">
    <source>
        <dbReference type="EMBL" id="SCW03076.1"/>
    </source>
</evidence>
<feature type="region of interest" description="Disordered" evidence="2">
    <location>
        <begin position="594"/>
        <end position="613"/>
    </location>
</feature>
<feature type="repeat" description="TPR" evidence="1">
    <location>
        <begin position="526"/>
        <end position="559"/>
    </location>
</feature>
<gene>
    <name evidence="3" type="ORF">LAFE_0G02410G</name>
</gene>
<accession>A0A1G4MGS6</accession>
<protein>
    <submittedName>
        <fullName evidence="3">LAFE_0G02410g1_1</fullName>
    </submittedName>
</protein>
<dbReference type="STRING" id="4955.A0A1G4MGS6"/>
<dbReference type="InterPro" id="IPR011990">
    <property type="entry name" value="TPR-like_helical_dom_sf"/>
</dbReference>
<dbReference type="SMART" id="SM00028">
    <property type="entry name" value="TPR"/>
    <property type="match status" value="8"/>
</dbReference>
<feature type="compositionally biased region" description="Acidic residues" evidence="2">
    <location>
        <begin position="48"/>
        <end position="62"/>
    </location>
</feature>
<dbReference type="OMA" id="SSPNMKF"/>
<feature type="repeat" description="TPR" evidence="1">
    <location>
        <begin position="491"/>
        <end position="524"/>
    </location>
</feature>
<feature type="compositionally biased region" description="Acidic residues" evidence="2">
    <location>
        <begin position="12"/>
        <end position="22"/>
    </location>
</feature>
<keyword evidence="1" id="KW-0802">TPR repeat</keyword>
<reference evidence="3 4" key="1">
    <citation type="submission" date="2016-03" db="EMBL/GenBank/DDBJ databases">
        <authorList>
            <person name="Devillers H."/>
        </authorList>
    </citation>
    <scope>NUCLEOTIDE SEQUENCE [LARGE SCALE GENOMIC DNA]</scope>
    <source>
        <strain evidence="3">CBS 6772</strain>
    </source>
</reference>
<feature type="compositionally biased region" description="Acidic residues" evidence="2">
    <location>
        <begin position="337"/>
        <end position="358"/>
    </location>
</feature>
<dbReference type="GO" id="GO:0006383">
    <property type="term" value="P:transcription by RNA polymerase III"/>
    <property type="evidence" value="ECO:0007669"/>
    <property type="project" value="InterPro"/>
</dbReference>
<dbReference type="PROSITE" id="PS50005">
    <property type="entry name" value="TPR"/>
    <property type="match status" value="3"/>
</dbReference>
<evidence type="ECO:0000256" key="2">
    <source>
        <dbReference type="SAM" id="MobiDB-lite"/>
    </source>
</evidence>
<dbReference type="Gene3D" id="1.25.40.10">
    <property type="entry name" value="Tetratricopeptide repeat domain"/>
    <property type="match status" value="3"/>
</dbReference>
<dbReference type="EMBL" id="LT598486">
    <property type="protein sequence ID" value="SCW03076.1"/>
    <property type="molecule type" value="Genomic_DNA"/>
</dbReference>
<feature type="region of interest" description="Disordered" evidence="2">
    <location>
        <begin position="332"/>
        <end position="358"/>
    </location>
</feature>
<feature type="compositionally biased region" description="Basic and acidic residues" evidence="2">
    <location>
        <begin position="594"/>
        <end position="607"/>
    </location>
</feature>
<feature type="compositionally biased region" description="Basic and acidic residues" evidence="2">
    <location>
        <begin position="640"/>
        <end position="652"/>
    </location>
</feature>
<dbReference type="GO" id="GO:0000127">
    <property type="term" value="C:transcription factor TFIIIC complex"/>
    <property type="evidence" value="ECO:0007669"/>
    <property type="project" value="TreeGrafter"/>
</dbReference>
<dbReference type="PANTHER" id="PTHR23082:SF0">
    <property type="entry name" value="GENERAL TRANSCRIPTION FACTOR 3C POLYPEPTIDE 3"/>
    <property type="match status" value="1"/>
</dbReference>
<feature type="region of interest" description="Disordered" evidence="2">
    <location>
        <begin position="629"/>
        <end position="652"/>
    </location>
</feature>
<keyword evidence="4" id="KW-1185">Reference proteome</keyword>
<dbReference type="AlphaFoldDB" id="A0A1G4MGS6"/>